<evidence type="ECO:0000256" key="1">
    <source>
        <dbReference type="ARBA" id="ARBA00004173"/>
    </source>
</evidence>
<dbReference type="InterPro" id="IPR022192">
    <property type="entry name" value="SUV3_C"/>
</dbReference>
<evidence type="ECO:0000256" key="3">
    <source>
        <dbReference type="ARBA" id="ARBA00022741"/>
    </source>
</evidence>
<dbReference type="InterPro" id="IPR001650">
    <property type="entry name" value="Helicase_C-like"/>
</dbReference>
<evidence type="ECO:0000256" key="2">
    <source>
        <dbReference type="ARBA" id="ARBA00012552"/>
    </source>
</evidence>
<feature type="compositionally biased region" description="Low complexity" evidence="10">
    <location>
        <begin position="35"/>
        <end position="48"/>
    </location>
</feature>
<dbReference type="SUPFAM" id="SSF52540">
    <property type="entry name" value="P-loop containing nucleoside triphosphate hydrolases"/>
    <property type="match status" value="1"/>
</dbReference>
<dbReference type="PANTHER" id="PTHR12131">
    <property type="entry name" value="ATP-DEPENDENT RNA AND DNA HELICASE"/>
    <property type="match status" value="1"/>
</dbReference>
<dbReference type="CDD" id="cd18805">
    <property type="entry name" value="SF2_C_suv3"/>
    <property type="match status" value="1"/>
</dbReference>
<dbReference type="Pfam" id="PF12513">
    <property type="entry name" value="SUV3_C"/>
    <property type="match status" value="1"/>
</dbReference>
<dbReference type="Pfam" id="PF00271">
    <property type="entry name" value="Helicase_C"/>
    <property type="match status" value="1"/>
</dbReference>
<dbReference type="FunFam" id="3.40.50.300:FF:000269">
    <property type="entry name" value="ATP-dependent RNA helicase SUPV3L1, mitochondrial"/>
    <property type="match status" value="1"/>
</dbReference>
<comment type="subcellular location">
    <subcellularLocation>
        <location evidence="1">Mitochondrion</location>
    </subcellularLocation>
</comment>
<evidence type="ECO:0000256" key="10">
    <source>
        <dbReference type="SAM" id="MobiDB-lite"/>
    </source>
</evidence>
<evidence type="ECO:0000313" key="12">
    <source>
        <dbReference type="EMBL" id="KAK7035948.1"/>
    </source>
</evidence>
<dbReference type="AlphaFoldDB" id="A0AAW0CCN8"/>
<proteinExistence type="predicted"/>
<dbReference type="GO" id="GO:0003724">
    <property type="term" value="F:RNA helicase activity"/>
    <property type="evidence" value="ECO:0007669"/>
    <property type="project" value="UniProtKB-EC"/>
</dbReference>
<organism evidence="12 13">
    <name type="scientific">Favolaschia claudopus</name>
    <dbReference type="NCBI Taxonomy" id="2862362"/>
    <lineage>
        <taxon>Eukaryota</taxon>
        <taxon>Fungi</taxon>
        <taxon>Dikarya</taxon>
        <taxon>Basidiomycota</taxon>
        <taxon>Agaricomycotina</taxon>
        <taxon>Agaricomycetes</taxon>
        <taxon>Agaricomycetidae</taxon>
        <taxon>Agaricales</taxon>
        <taxon>Marasmiineae</taxon>
        <taxon>Mycenaceae</taxon>
        <taxon>Favolaschia</taxon>
    </lineage>
</organism>
<dbReference type="CDD" id="cd17913">
    <property type="entry name" value="DEXQc_Suv3"/>
    <property type="match status" value="1"/>
</dbReference>
<keyword evidence="8" id="KW-0496">Mitochondrion</keyword>
<dbReference type="InterPro" id="IPR027417">
    <property type="entry name" value="P-loop_NTPase"/>
</dbReference>
<evidence type="ECO:0000256" key="6">
    <source>
        <dbReference type="ARBA" id="ARBA00022840"/>
    </source>
</evidence>
<keyword evidence="13" id="KW-1185">Reference proteome</keyword>
<comment type="catalytic activity">
    <reaction evidence="9">
        <text>ATP + H2O = ADP + phosphate + H(+)</text>
        <dbReference type="Rhea" id="RHEA:13065"/>
        <dbReference type="ChEBI" id="CHEBI:15377"/>
        <dbReference type="ChEBI" id="CHEBI:15378"/>
        <dbReference type="ChEBI" id="CHEBI:30616"/>
        <dbReference type="ChEBI" id="CHEBI:43474"/>
        <dbReference type="ChEBI" id="CHEBI:456216"/>
        <dbReference type="EC" id="3.6.4.13"/>
    </reaction>
</comment>
<keyword evidence="4" id="KW-0378">Hydrolase</keyword>
<dbReference type="GO" id="GO:0016787">
    <property type="term" value="F:hydrolase activity"/>
    <property type="evidence" value="ECO:0007669"/>
    <property type="project" value="UniProtKB-KW"/>
</dbReference>
<keyword evidence="6" id="KW-0067">ATP-binding</keyword>
<keyword evidence="7" id="KW-0809">Transit peptide</keyword>
<protein>
    <recommendedName>
        <fullName evidence="2">RNA helicase</fullName>
        <ecNumber evidence="2">3.6.4.13</ecNumber>
    </recommendedName>
</protein>
<feature type="region of interest" description="Disordered" evidence="10">
    <location>
        <begin position="27"/>
        <end position="57"/>
    </location>
</feature>
<dbReference type="SMART" id="SM00490">
    <property type="entry name" value="HELICc"/>
    <property type="match status" value="1"/>
</dbReference>
<evidence type="ECO:0000256" key="9">
    <source>
        <dbReference type="ARBA" id="ARBA00047984"/>
    </source>
</evidence>
<dbReference type="GO" id="GO:0000965">
    <property type="term" value="P:mitochondrial RNA 3'-end processing"/>
    <property type="evidence" value="ECO:0007669"/>
    <property type="project" value="TreeGrafter"/>
</dbReference>
<keyword evidence="5 12" id="KW-0347">Helicase</keyword>
<feature type="domain" description="Helicase C-terminal" evidence="11">
    <location>
        <begin position="357"/>
        <end position="547"/>
    </location>
</feature>
<evidence type="ECO:0000313" key="13">
    <source>
        <dbReference type="Proteomes" id="UP001362999"/>
    </source>
</evidence>
<dbReference type="Pfam" id="PF22527">
    <property type="entry name" value="DEXQc_Suv3"/>
    <property type="match status" value="1"/>
</dbReference>
<evidence type="ECO:0000256" key="4">
    <source>
        <dbReference type="ARBA" id="ARBA00022801"/>
    </source>
</evidence>
<evidence type="ECO:0000256" key="8">
    <source>
        <dbReference type="ARBA" id="ARBA00023128"/>
    </source>
</evidence>
<dbReference type="EC" id="3.6.4.13" evidence="2"/>
<dbReference type="Gene3D" id="1.20.58.1080">
    <property type="match status" value="1"/>
</dbReference>
<dbReference type="FunFam" id="3.40.50.300:FF:000957">
    <property type="entry name" value="ATP-dependent RNA helicase SUV3L, mitochondrial"/>
    <property type="match status" value="1"/>
</dbReference>
<dbReference type="InterPro" id="IPR055206">
    <property type="entry name" value="DEXQc_SUV3"/>
</dbReference>
<reference evidence="12 13" key="1">
    <citation type="journal article" date="2024" name="J Genomics">
        <title>Draft genome sequencing and assembly of Favolaschia claudopus CIRM-BRFM 2984 isolated from oak limbs.</title>
        <authorList>
            <person name="Navarro D."/>
            <person name="Drula E."/>
            <person name="Chaduli D."/>
            <person name="Cazenave R."/>
            <person name="Ahrendt S."/>
            <person name="Wang J."/>
            <person name="Lipzen A."/>
            <person name="Daum C."/>
            <person name="Barry K."/>
            <person name="Grigoriev I.V."/>
            <person name="Favel A."/>
            <person name="Rosso M.N."/>
            <person name="Martin F."/>
        </authorList>
    </citation>
    <scope>NUCLEOTIDE SEQUENCE [LARGE SCALE GENOMIC DNA]</scope>
    <source>
        <strain evidence="12 13">CIRM-BRFM 2984</strain>
    </source>
</reference>
<dbReference type="InterPro" id="IPR050699">
    <property type="entry name" value="RNA-DNA_Helicase"/>
</dbReference>
<comment type="caution">
    <text evidence="12">The sequence shown here is derived from an EMBL/GenBank/DDBJ whole genome shotgun (WGS) entry which is preliminary data.</text>
</comment>
<sequence length="759" mass="84671">MQGLLWARCRPRLPPAGWIGHRFRTVGKPKPWKHSNPPSNSPYRPSGGPHKGKWRPNRYSGSEDPYDFFPGLATTDVSEQTVLAFFRSNALPWTMRRDSEDRLVSFGASPSDAKRLLSAFARAVDSELFESSDAIRDFDLLKLRGTDSKDADIVFSNIFFRWLASQGSVRGVDPSITTRLVNLSECATVMHPGEEYPMARKMQRKIIMHVGPTNSGKTYHALRALAATGIGVYAGPLRLLAYEIWERLNLGQIPPLGATAEQMAEAAKVPPGMEHPFARKCNMITGEEQKIVALGVGDTLISCTVEMLQLGLQADVAVIDEIQMIGDPERGFAWTRAVLGMCAKELHLCGEETAVPLIRELLKETGDEIIVNRYERLTPLEVAKESLEEDIRRVQKGDCIVAFSRSAIFAMKHRIEKKTGMKCAVVYGRLPPETRSEQAALFNDPDSGYDILIGSDAIGMGLNLKIRRIVFESIWKNDGDRGRTVLSVSQMKQIAGRAGRFGMQVGDEKPGGFVTTFRAEDLPILRKTLKNQLPPLSYARISPSRIAFSKTVTHLPPNPKTETSYLALAHAGRSPAYCRPANLTALSLVCDFIDRLGHFTVMDKQLFMQAPFPWRDRAATEIISSFLSAYSENMHVDPTPIFRRLGYMGRLENAEVAMKSEGHFPNGRVYDHGLELLGLETFHKILVAYMWLSFRNPVSYSSQTEVQDLKERLEHALHWCLEEITASDGRKPAKTKKTESPIVFRTPIAIALENQAATA</sequence>
<evidence type="ECO:0000259" key="11">
    <source>
        <dbReference type="PROSITE" id="PS51194"/>
    </source>
</evidence>
<dbReference type="PANTHER" id="PTHR12131:SF1">
    <property type="entry name" value="ATP-DEPENDENT RNA HELICASE SUPV3L1, MITOCHONDRIAL-RELATED"/>
    <property type="match status" value="1"/>
</dbReference>
<dbReference type="InterPro" id="IPR044774">
    <property type="entry name" value="Suv3_DEXQc"/>
</dbReference>
<dbReference type="Gene3D" id="3.40.50.300">
    <property type="entry name" value="P-loop containing nucleotide triphosphate hydrolases"/>
    <property type="match status" value="2"/>
</dbReference>
<dbReference type="PROSITE" id="PS51194">
    <property type="entry name" value="HELICASE_CTER"/>
    <property type="match status" value="1"/>
</dbReference>
<dbReference type="Proteomes" id="UP001362999">
    <property type="component" value="Unassembled WGS sequence"/>
</dbReference>
<accession>A0AAW0CCN8</accession>
<name>A0AAW0CCN8_9AGAR</name>
<dbReference type="EMBL" id="JAWWNJ010000019">
    <property type="protein sequence ID" value="KAK7035948.1"/>
    <property type="molecule type" value="Genomic_DNA"/>
</dbReference>
<dbReference type="GO" id="GO:0045025">
    <property type="term" value="C:mitochondrial degradosome"/>
    <property type="evidence" value="ECO:0007669"/>
    <property type="project" value="TreeGrafter"/>
</dbReference>
<dbReference type="Gene3D" id="1.20.272.40">
    <property type="match status" value="1"/>
</dbReference>
<keyword evidence="3" id="KW-0547">Nucleotide-binding</keyword>
<dbReference type="GO" id="GO:0005524">
    <property type="term" value="F:ATP binding"/>
    <property type="evidence" value="ECO:0007669"/>
    <property type="project" value="UniProtKB-KW"/>
</dbReference>
<evidence type="ECO:0000256" key="7">
    <source>
        <dbReference type="ARBA" id="ARBA00022946"/>
    </source>
</evidence>
<gene>
    <name evidence="12" type="ORF">R3P38DRAFT_2909916</name>
</gene>
<evidence type="ECO:0000256" key="5">
    <source>
        <dbReference type="ARBA" id="ARBA00022806"/>
    </source>
</evidence>